<dbReference type="Gene3D" id="3.30.450.40">
    <property type="match status" value="1"/>
</dbReference>
<dbReference type="EC" id="2.7.7.65" evidence="4"/>
<dbReference type="InterPro" id="IPR003018">
    <property type="entry name" value="GAF"/>
</dbReference>
<dbReference type="SMART" id="SM00267">
    <property type="entry name" value="GGDEF"/>
    <property type="match status" value="1"/>
</dbReference>
<feature type="transmembrane region" description="Helical" evidence="2">
    <location>
        <begin position="7"/>
        <end position="27"/>
    </location>
</feature>
<reference evidence="4 5" key="1">
    <citation type="submission" date="2024-03" db="EMBL/GenBank/DDBJ databases">
        <title>Human intestinal bacterial collection.</title>
        <authorList>
            <person name="Pauvert C."/>
            <person name="Hitch T.C.A."/>
            <person name="Clavel T."/>
        </authorList>
    </citation>
    <scope>NUCLEOTIDE SEQUENCE [LARGE SCALE GENOMIC DNA]</scope>
    <source>
        <strain evidence="4 5">CLA-AP-H27</strain>
    </source>
</reference>
<dbReference type="InterPro" id="IPR029016">
    <property type="entry name" value="GAF-like_dom_sf"/>
</dbReference>
<keyword evidence="2" id="KW-1133">Transmembrane helix</keyword>
<dbReference type="Pfam" id="PF00990">
    <property type="entry name" value="GGDEF"/>
    <property type="match status" value="1"/>
</dbReference>
<keyword evidence="4" id="KW-0808">Transferase</keyword>
<dbReference type="PANTHER" id="PTHR45138">
    <property type="entry name" value="REGULATORY COMPONENTS OF SENSORY TRANSDUCTION SYSTEM"/>
    <property type="match status" value="1"/>
</dbReference>
<dbReference type="Gene3D" id="3.30.70.270">
    <property type="match status" value="1"/>
</dbReference>
<accession>A0ABV1HKA3</accession>
<evidence type="ECO:0000256" key="2">
    <source>
        <dbReference type="SAM" id="Phobius"/>
    </source>
</evidence>
<dbReference type="CDD" id="cd01949">
    <property type="entry name" value="GGDEF"/>
    <property type="match status" value="1"/>
</dbReference>
<dbReference type="PANTHER" id="PTHR45138:SF9">
    <property type="entry name" value="DIGUANYLATE CYCLASE DGCM-RELATED"/>
    <property type="match status" value="1"/>
</dbReference>
<evidence type="ECO:0000313" key="4">
    <source>
        <dbReference type="EMBL" id="MEQ2562750.1"/>
    </source>
</evidence>
<keyword evidence="4" id="KW-0548">Nucleotidyltransferase</keyword>
<dbReference type="InterPro" id="IPR000160">
    <property type="entry name" value="GGDEF_dom"/>
</dbReference>
<feature type="region of interest" description="Disordered" evidence="1">
    <location>
        <begin position="379"/>
        <end position="404"/>
    </location>
</feature>
<dbReference type="SUPFAM" id="SSF55781">
    <property type="entry name" value="GAF domain-like"/>
    <property type="match status" value="1"/>
</dbReference>
<keyword evidence="5" id="KW-1185">Reference proteome</keyword>
<feature type="domain" description="GGDEF" evidence="3">
    <location>
        <begin position="263"/>
        <end position="387"/>
    </location>
</feature>
<dbReference type="NCBIfam" id="TIGR00254">
    <property type="entry name" value="GGDEF"/>
    <property type="match status" value="1"/>
</dbReference>
<comment type="caution">
    <text evidence="4">The sequence shown here is derived from an EMBL/GenBank/DDBJ whole genome shotgun (WGS) entry which is preliminary data.</text>
</comment>
<dbReference type="PROSITE" id="PS50887">
    <property type="entry name" value="GGDEF"/>
    <property type="match status" value="1"/>
</dbReference>
<dbReference type="Pfam" id="PF01590">
    <property type="entry name" value="GAF"/>
    <property type="match status" value="1"/>
</dbReference>
<dbReference type="InterPro" id="IPR050469">
    <property type="entry name" value="Diguanylate_Cyclase"/>
</dbReference>
<evidence type="ECO:0000259" key="3">
    <source>
        <dbReference type="PROSITE" id="PS50887"/>
    </source>
</evidence>
<proteinExistence type="predicted"/>
<sequence length="404" mass="48050">MKKRKGRIVQLLVMSVITLAMALSIYRNPEHESLVALLLLWCYFGWNLWTNHQLAKSRSEAVVELERSTVLIRCVTELSSHEDMDRAINNLLKIVTEYFEGDRSYIVKVDYENQLVHNTYEHVAPGVTKEIDNLQQVPLQVVQSWLDMFQKRGMFYISDLDHEKEKEAQTYDILKAQNINSLIAVPFKKDGTVIGFFGVDNPRKYYRDFQLLSSIQFFLMNRLEMKDRQEQLQYLSYRDLLTNLYNRNYYIRLLEKSRGRCFKNIGVVYIDLNGLKQINDEQGHEAGDSFIRRAAQQIVAVFPERTYRIGGDEFVVIYPDILQQQFEFLINQLCLNARQHHVSISCGSVWRTECMALDEMLKEADEKMYEDKKKFYEKREHDRRRDIRRREYMERTGYPDHRTQ</sequence>
<dbReference type="Proteomes" id="UP001437460">
    <property type="component" value="Unassembled WGS sequence"/>
</dbReference>
<dbReference type="EMBL" id="JBBMFJ010000009">
    <property type="protein sequence ID" value="MEQ2562750.1"/>
    <property type="molecule type" value="Genomic_DNA"/>
</dbReference>
<dbReference type="GO" id="GO:0052621">
    <property type="term" value="F:diguanylate cyclase activity"/>
    <property type="evidence" value="ECO:0007669"/>
    <property type="project" value="UniProtKB-EC"/>
</dbReference>
<evidence type="ECO:0000313" key="5">
    <source>
        <dbReference type="Proteomes" id="UP001437460"/>
    </source>
</evidence>
<name>A0ABV1HKA3_9FIRM</name>
<evidence type="ECO:0000256" key="1">
    <source>
        <dbReference type="SAM" id="MobiDB-lite"/>
    </source>
</evidence>
<dbReference type="InterPro" id="IPR029787">
    <property type="entry name" value="Nucleotide_cyclase"/>
</dbReference>
<organism evidence="4 5">
    <name type="scientific">Ventrimonas faecis</name>
    <dbReference type="NCBI Taxonomy" id="3133170"/>
    <lineage>
        <taxon>Bacteria</taxon>
        <taxon>Bacillati</taxon>
        <taxon>Bacillota</taxon>
        <taxon>Clostridia</taxon>
        <taxon>Lachnospirales</taxon>
        <taxon>Lachnospiraceae</taxon>
        <taxon>Ventrimonas</taxon>
    </lineage>
</organism>
<dbReference type="SUPFAM" id="SSF55073">
    <property type="entry name" value="Nucleotide cyclase"/>
    <property type="match status" value="1"/>
</dbReference>
<dbReference type="InterPro" id="IPR043128">
    <property type="entry name" value="Rev_trsase/Diguanyl_cyclase"/>
</dbReference>
<dbReference type="RefSeq" id="WP_349228992.1">
    <property type="nucleotide sequence ID" value="NZ_JBBMFJ010000009.1"/>
</dbReference>
<keyword evidence="2" id="KW-0812">Transmembrane</keyword>
<gene>
    <name evidence="4" type="ORF">WMO41_06195</name>
</gene>
<keyword evidence="2" id="KW-0472">Membrane</keyword>
<protein>
    <submittedName>
        <fullName evidence="4">Sensor domain-containing diguanylate cyclase</fullName>
        <ecNumber evidence="4">2.7.7.65</ecNumber>
    </submittedName>
</protein>